<evidence type="ECO:0000256" key="3">
    <source>
        <dbReference type="ARBA" id="ARBA00022729"/>
    </source>
</evidence>
<dbReference type="PANTHER" id="PTHR14619">
    <property type="entry name" value="NEURON-DERIVED NEUROTROPHIC FACTOR"/>
    <property type="match status" value="1"/>
</dbReference>
<dbReference type="InterPro" id="IPR045805">
    <property type="entry name" value="NDNF_C"/>
</dbReference>
<name>A0A6J2X711_SITOR</name>
<evidence type="ECO:0000256" key="7">
    <source>
        <dbReference type="SAM" id="SignalP"/>
    </source>
</evidence>
<protein>
    <recommendedName>
        <fullName evidence="6">Protein NDNF</fullName>
    </recommendedName>
</protein>
<dbReference type="InterPro" id="IPR019326">
    <property type="entry name" value="NDNF"/>
</dbReference>
<keyword evidence="5" id="KW-0325">Glycoprotein</keyword>
<dbReference type="OrthoDB" id="9872501at2759"/>
<feature type="signal peptide" evidence="7">
    <location>
        <begin position="1"/>
        <end position="21"/>
    </location>
</feature>
<dbReference type="InterPro" id="IPR036116">
    <property type="entry name" value="FN3_sf"/>
</dbReference>
<evidence type="ECO:0000313" key="10">
    <source>
        <dbReference type="RefSeq" id="XP_030746972.1"/>
    </source>
</evidence>
<dbReference type="PANTHER" id="PTHR14619:SF3">
    <property type="entry name" value="PROTEIN NDNF"/>
    <property type="match status" value="1"/>
</dbReference>
<keyword evidence="3 7" id="KW-0732">Signal</keyword>
<keyword evidence="9" id="KW-1185">Reference proteome</keyword>
<reference evidence="10" key="1">
    <citation type="submission" date="2025-08" db="UniProtKB">
        <authorList>
            <consortium name="RefSeq"/>
        </authorList>
    </citation>
    <scope>IDENTIFICATION</scope>
    <source>
        <tissue evidence="10">Gonads</tissue>
    </source>
</reference>
<feature type="chain" id="PRO_5026948699" description="Protein NDNF" evidence="7">
    <location>
        <begin position="22"/>
        <end position="524"/>
    </location>
</feature>
<dbReference type="GeneID" id="115875610"/>
<organism evidence="9 10">
    <name type="scientific">Sitophilus oryzae</name>
    <name type="common">Rice weevil</name>
    <name type="synonym">Curculio oryzae</name>
    <dbReference type="NCBI Taxonomy" id="7048"/>
    <lineage>
        <taxon>Eukaryota</taxon>
        <taxon>Metazoa</taxon>
        <taxon>Ecdysozoa</taxon>
        <taxon>Arthropoda</taxon>
        <taxon>Hexapoda</taxon>
        <taxon>Insecta</taxon>
        <taxon>Pterygota</taxon>
        <taxon>Neoptera</taxon>
        <taxon>Endopterygota</taxon>
        <taxon>Coleoptera</taxon>
        <taxon>Polyphaga</taxon>
        <taxon>Cucujiformia</taxon>
        <taxon>Curculionidae</taxon>
        <taxon>Dryophthorinae</taxon>
        <taxon>Sitophilus</taxon>
    </lineage>
</organism>
<dbReference type="SUPFAM" id="SSF49265">
    <property type="entry name" value="Fibronectin type III"/>
    <property type="match status" value="1"/>
</dbReference>
<evidence type="ECO:0000313" key="9">
    <source>
        <dbReference type="Proteomes" id="UP000504635"/>
    </source>
</evidence>
<evidence type="ECO:0000256" key="4">
    <source>
        <dbReference type="ARBA" id="ARBA00022737"/>
    </source>
</evidence>
<sequence length="524" mass="61077">MMFKYGLALMFILFLLEELSCKRTRKSKASKLQKIPHQYEIFQSKWLPSDMQVTTFLHKDEPKIFYYWSMDSNRSLHVILMSCSSLISWTMLYLNNNNSSLSDDITSLTYKESTKDLGTETITSKQGIYVLSIVSREQETYAHIYISTEDGGPQALRSSQQNNLKLSKKGKKDWLTVKWQPSLVDPHKTFYCLAINTESHYRTMCAAEVDIIEHQHDVWEQKSTHIKKIRKPNSFLECVGRKTQIKIPNINEGITYYFDLFALNKQSNFTYLLDSTTKKFDSKDKFIPLKDGKFVSARRIDNKAIFRFKVGRKSGKHLHLYVIPCGSYIYLDVRLKQKTVFRQIRIDRFKNITINNVTKGNRYIVKVIAPQNEFTNTGVEIFATTRSYLYSPIPTMPENISVIEYESMKKCDSVTIGWMPTLDRYNSTYCLVVKEGNVKENEEYNQPNQCGLENRLRKSLDFAWKRCFHTTTYEDQPIITQKISNLKPGRSYSVLVSVRKEKGRSLSYNILPVSTLNSCRINPY</sequence>
<dbReference type="InterPro" id="IPR055271">
    <property type="entry name" value="NDNF_Fn(III)_1"/>
</dbReference>
<dbReference type="SMART" id="SM00060">
    <property type="entry name" value="FN3"/>
    <property type="match status" value="2"/>
</dbReference>
<dbReference type="InParanoid" id="A0A6J2X711"/>
<gene>
    <name evidence="10" type="primary">LOC115875610</name>
</gene>
<dbReference type="FunCoup" id="A0A6J2X711">
    <property type="interactions" value="12"/>
</dbReference>
<dbReference type="GO" id="GO:0005576">
    <property type="term" value="C:extracellular region"/>
    <property type="evidence" value="ECO:0007669"/>
    <property type="project" value="UniProtKB-SubCell"/>
</dbReference>
<keyword evidence="4" id="KW-0677">Repeat</keyword>
<feature type="domain" description="Fibronectin type-III" evidence="8">
    <location>
        <begin position="394"/>
        <end position="505"/>
    </location>
</feature>
<keyword evidence="2" id="KW-0964">Secreted</keyword>
<dbReference type="Proteomes" id="UP000504635">
    <property type="component" value="Unplaced"/>
</dbReference>
<evidence type="ECO:0000256" key="1">
    <source>
        <dbReference type="ARBA" id="ARBA00004613"/>
    </source>
</evidence>
<accession>A0A6J2X711</accession>
<dbReference type="RefSeq" id="XP_030746972.1">
    <property type="nucleotide sequence ID" value="XM_030891112.1"/>
</dbReference>
<dbReference type="AlphaFoldDB" id="A0A6J2X711"/>
<evidence type="ECO:0000256" key="2">
    <source>
        <dbReference type="ARBA" id="ARBA00022525"/>
    </source>
</evidence>
<dbReference type="Pfam" id="PF19433">
    <property type="entry name" value="NDNF_C"/>
    <property type="match status" value="1"/>
</dbReference>
<dbReference type="Pfam" id="PF10179">
    <property type="entry name" value="NDNF"/>
    <property type="match status" value="1"/>
</dbReference>
<proteinExistence type="predicted"/>
<evidence type="ECO:0000256" key="6">
    <source>
        <dbReference type="ARBA" id="ARBA00024096"/>
    </source>
</evidence>
<dbReference type="KEGG" id="soy:115875610"/>
<evidence type="ECO:0000259" key="8">
    <source>
        <dbReference type="SMART" id="SM00060"/>
    </source>
</evidence>
<dbReference type="InterPro" id="IPR003961">
    <property type="entry name" value="FN3_dom"/>
</dbReference>
<evidence type="ECO:0000256" key="5">
    <source>
        <dbReference type="ARBA" id="ARBA00023180"/>
    </source>
</evidence>
<comment type="subcellular location">
    <subcellularLocation>
        <location evidence="1">Secreted</location>
    </subcellularLocation>
</comment>
<feature type="domain" description="Fibronectin type-III" evidence="8">
    <location>
        <begin position="157"/>
        <end position="269"/>
    </location>
</feature>